<dbReference type="GO" id="GO:0046872">
    <property type="term" value="F:metal ion binding"/>
    <property type="evidence" value="ECO:0007669"/>
    <property type="project" value="UniProtKB-KW"/>
</dbReference>
<dbReference type="SUPFAM" id="SSF49503">
    <property type="entry name" value="Cupredoxins"/>
    <property type="match status" value="1"/>
</dbReference>
<evidence type="ECO:0000256" key="1">
    <source>
        <dbReference type="ARBA" id="ARBA00022723"/>
    </source>
</evidence>
<reference evidence="6" key="1">
    <citation type="submission" date="2017-10" db="EMBL/GenBank/DDBJ databases">
        <authorList>
            <person name="Toshchakov S.V."/>
            <person name="Goeva M.A."/>
        </authorList>
    </citation>
    <scope>NUCLEOTIDE SEQUENCE [LARGE SCALE GENOMIC DNA]</scope>
    <source>
        <strain evidence="6">JR1/69-1-13</strain>
    </source>
</reference>
<dbReference type="InterPro" id="IPR028096">
    <property type="entry name" value="EfeO_Cupredoxin"/>
</dbReference>
<proteinExistence type="predicted"/>
<accession>A0A2U1UYR7</accession>
<dbReference type="RefSeq" id="WP_109518952.1">
    <property type="nucleotide sequence ID" value="NZ_PDOA01000024.1"/>
</dbReference>
<organism evidence="5 6">
    <name type="scientific">Teichococcus aestuarii</name>
    <dbReference type="NCBI Taxonomy" id="568898"/>
    <lineage>
        <taxon>Bacteria</taxon>
        <taxon>Pseudomonadati</taxon>
        <taxon>Pseudomonadota</taxon>
        <taxon>Alphaproteobacteria</taxon>
        <taxon>Acetobacterales</taxon>
        <taxon>Roseomonadaceae</taxon>
        <taxon>Roseomonas</taxon>
    </lineage>
</organism>
<keyword evidence="3" id="KW-0732">Signal</keyword>
<dbReference type="InterPro" id="IPR050845">
    <property type="entry name" value="Cu-binding_ET"/>
</dbReference>
<evidence type="ECO:0000256" key="2">
    <source>
        <dbReference type="ARBA" id="ARBA00023008"/>
    </source>
</evidence>
<name>A0A2U1UYR7_9PROT</name>
<dbReference type="PANTHER" id="PTHR38439:SF3">
    <property type="entry name" value="COPPER-RESISTANT CUPROPROTEIN COPI"/>
    <property type="match status" value="1"/>
</dbReference>
<dbReference type="PANTHER" id="PTHR38439">
    <property type="entry name" value="AURACYANIN-B"/>
    <property type="match status" value="1"/>
</dbReference>
<dbReference type="Proteomes" id="UP000245048">
    <property type="component" value="Unassembled WGS sequence"/>
</dbReference>
<dbReference type="EMBL" id="PDOA01000024">
    <property type="protein sequence ID" value="PWC26802.1"/>
    <property type="molecule type" value="Genomic_DNA"/>
</dbReference>
<dbReference type="InterPro" id="IPR008972">
    <property type="entry name" value="Cupredoxin"/>
</dbReference>
<comment type="caution">
    <text evidence="5">The sequence shown here is derived from an EMBL/GenBank/DDBJ whole genome shotgun (WGS) entry which is preliminary data.</text>
</comment>
<evidence type="ECO:0000256" key="3">
    <source>
        <dbReference type="SAM" id="SignalP"/>
    </source>
</evidence>
<feature type="signal peptide" evidence="3">
    <location>
        <begin position="1"/>
        <end position="27"/>
    </location>
</feature>
<dbReference type="Pfam" id="PF13473">
    <property type="entry name" value="Cupredoxin_1"/>
    <property type="match status" value="1"/>
</dbReference>
<dbReference type="CDD" id="cd04211">
    <property type="entry name" value="Cupredoxin_like_2"/>
    <property type="match status" value="1"/>
</dbReference>
<feature type="chain" id="PRO_5015724592" evidence="3">
    <location>
        <begin position="28"/>
        <end position="186"/>
    </location>
</feature>
<protein>
    <submittedName>
        <fullName evidence="5">Copper-binding protein</fullName>
    </submittedName>
</protein>
<evidence type="ECO:0000259" key="4">
    <source>
        <dbReference type="Pfam" id="PF13473"/>
    </source>
</evidence>
<keyword evidence="6" id="KW-1185">Reference proteome</keyword>
<feature type="domain" description="EfeO-type cupredoxin-like" evidence="4">
    <location>
        <begin position="39"/>
        <end position="86"/>
    </location>
</feature>
<sequence>MGFRTSLATAALMALGVAAINVSPAVADSAYQAFGTRGRAQDVKRTIDVVMRDNSYQPQRIQVRAGETVRFRVRNAGELLHEFNIGTAAMHQQHQREMQAMFDSGMMSATSKDAMAGMDHSKMPGMNHGAMNHGAMRHDDPNAVLVDPGKTEEMIFKFTKAATLEFACNIPGHYESGMVGKVDFAR</sequence>
<dbReference type="AlphaFoldDB" id="A0A2U1UYR7"/>
<evidence type="ECO:0000313" key="6">
    <source>
        <dbReference type="Proteomes" id="UP000245048"/>
    </source>
</evidence>
<gene>
    <name evidence="5" type="ORF">CR165_21285</name>
</gene>
<dbReference type="OrthoDB" id="9816061at2"/>
<dbReference type="Gene3D" id="2.60.40.420">
    <property type="entry name" value="Cupredoxins - blue copper proteins"/>
    <property type="match status" value="1"/>
</dbReference>
<keyword evidence="2" id="KW-0186">Copper</keyword>
<keyword evidence="1" id="KW-0479">Metal-binding</keyword>
<evidence type="ECO:0000313" key="5">
    <source>
        <dbReference type="EMBL" id="PWC26802.1"/>
    </source>
</evidence>